<evidence type="ECO:0000313" key="3">
    <source>
        <dbReference type="EMBL" id="GAA0812919.1"/>
    </source>
</evidence>
<dbReference type="InterPro" id="IPR014004">
    <property type="entry name" value="Transpt-assoc_nodulatn_dom_bac"/>
</dbReference>
<protein>
    <submittedName>
        <fullName evidence="3">BON domain-containing protein</fullName>
    </submittedName>
</protein>
<feature type="domain" description="BON" evidence="2">
    <location>
        <begin position="114"/>
        <end position="182"/>
    </location>
</feature>
<feature type="domain" description="BON" evidence="2">
    <location>
        <begin position="32"/>
        <end position="100"/>
    </location>
</feature>
<reference evidence="3 4" key="1">
    <citation type="journal article" date="2019" name="Int. J. Syst. Evol. Microbiol.">
        <title>The Global Catalogue of Microorganisms (GCM) 10K type strain sequencing project: providing services to taxonomists for standard genome sequencing and annotation.</title>
        <authorList>
            <consortium name="The Broad Institute Genomics Platform"/>
            <consortium name="The Broad Institute Genome Sequencing Center for Infectious Disease"/>
            <person name="Wu L."/>
            <person name="Ma J."/>
        </authorList>
    </citation>
    <scope>NUCLEOTIDE SEQUENCE [LARGE SCALE GENOMIC DNA]</scope>
    <source>
        <strain evidence="3 4">JCM 15608</strain>
    </source>
</reference>
<dbReference type="InterPro" id="IPR007055">
    <property type="entry name" value="BON_dom"/>
</dbReference>
<proteinExistence type="predicted"/>
<evidence type="ECO:0000259" key="2">
    <source>
        <dbReference type="PROSITE" id="PS50914"/>
    </source>
</evidence>
<dbReference type="PROSITE" id="PS50914">
    <property type="entry name" value="BON"/>
    <property type="match status" value="2"/>
</dbReference>
<evidence type="ECO:0000256" key="1">
    <source>
        <dbReference type="SAM" id="SignalP"/>
    </source>
</evidence>
<organism evidence="3 4">
    <name type="scientific">Colwellia asteriadis</name>
    <dbReference type="NCBI Taxonomy" id="517723"/>
    <lineage>
        <taxon>Bacteria</taxon>
        <taxon>Pseudomonadati</taxon>
        <taxon>Pseudomonadota</taxon>
        <taxon>Gammaproteobacteria</taxon>
        <taxon>Alteromonadales</taxon>
        <taxon>Colwelliaceae</taxon>
        <taxon>Colwellia</taxon>
    </lineage>
</organism>
<dbReference type="Gene3D" id="3.30.1340.30">
    <property type="match status" value="2"/>
</dbReference>
<name>A0ABN1L415_9GAMM</name>
<keyword evidence="4" id="KW-1185">Reference proteome</keyword>
<dbReference type="Pfam" id="PF04972">
    <property type="entry name" value="BON"/>
    <property type="match status" value="2"/>
</dbReference>
<dbReference type="SMART" id="SM00749">
    <property type="entry name" value="BON"/>
    <property type="match status" value="2"/>
</dbReference>
<accession>A0ABN1L415</accession>
<dbReference type="InterPro" id="IPR051686">
    <property type="entry name" value="Lipoprotein_DolP"/>
</dbReference>
<dbReference type="PANTHER" id="PTHR34606">
    <property type="entry name" value="BON DOMAIN-CONTAINING PROTEIN"/>
    <property type="match status" value="1"/>
</dbReference>
<feature type="signal peptide" evidence="1">
    <location>
        <begin position="1"/>
        <end position="23"/>
    </location>
</feature>
<keyword evidence="1" id="KW-0732">Signal</keyword>
<sequence>MKNSIRSIIALTLLTAGSTAAYAANTWEDKSKDAWLDGKAESTLLFNGSLNSFDINTDVQNGVVILTGKVDSDVDKALAEELVESLDGVASVDNKLTVLNDNEHEDSKILASLTDSKVETVVKTKLLIESEVSGTNIEVEVSGGVVTLMGKVESDSAKELAVVIAKNTDDVKSVVDKLEVSHS</sequence>
<dbReference type="Proteomes" id="UP001500021">
    <property type="component" value="Unassembled WGS sequence"/>
</dbReference>
<feature type="chain" id="PRO_5046097679" evidence="1">
    <location>
        <begin position="24"/>
        <end position="183"/>
    </location>
</feature>
<dbReference type="RefSeq" id="WP_343815169.1">
    <property type="nucleotide sequence ID" value="NZ_BAAAFA010000002.1"/>
</dbReference>
<gene>
    <name evidence="3" type="ORF">GCM10009111_07520</name>
</gene>
<evidence type="ECO:0000313" key="4">
    <source>
        <dbReference type="Proteomes" id="UP001500021"/>
    </source>
</evidence>
<dbReference type="EMBL" id="BAAAFA010000002">
    <property type="protein sequence ID" value="GAA0812919.1"/>
    <property type="molecule type" value="Genomic_DNA"/>
</dbReference>
<comment type="caution">
    <text evidence="3">The sequence shown here is derived from an EMBL/GenBank/DDBJ whole genome shotgun (WGS) entry which is preliminary data.</text>
</comment>
<dbReference type="PANTHER" id="PTHR34606:SF15">
    <property type="entry name" value="BON DOMAIN-CONTAINING PROTEIN"/>
    <property type="match status" value="1"/>
</dbReference>